<sequence length="113" mass="12605">MPDLTPKEAIKPLNYMLCLDDIRNNDNYCDAINTAINCLRKIASSEYAPVVHAHWEYDKNGIDWGLGAYLCSNCHTRNNNLPADTKINPLAFAGSHYCPQCGAIMDGEPCEKE</sequence>
<name>A0A7G9WJX3_9FIRM</name>
<dbReference type="KEGG" id="caml:H6X83_05005"/>
<accession>A0A7G9WJX3</accession>
<dbReference type="AlphaFoldDB" id="A0A7G9WJX3"/>
<gene>
    <name evidence="1" type="ORF">H6X83_05005</name>
</gene>
<evidence type="ECO:0000313" key="2">
    <source>
        <dbReference type="Proteomes" id="UP000516046"/>
    </source>
</evidence>
<dbReference type="Proteomes" id="UP000516046">
    <property type="component" value="Chromosome"/>
</dbReference>
<keyword evidence="2" id="KW-1185">Reference proteome</keyword>
<evidence type="ECO:0000313" key="1">
    <source>
        <dbReference type="EMBL" id="QNO18985.1"/>
    </source>
</evidence>
<proteinExistence type="predicted"/>
<reference evidence="1 2" key="1">
    <citation type="submission" date="2020-08" db="EMBL/GenBank/DDBJ databases">
        <authorList>
            <person name="Ren C."/>
            <person name="Gu Y."/>
            <person name="Xu Y."/>
        </authorList>
    </citation>
    <scope>NUCLEOTIDE SEQUENCE [LARGE SCALE GENOMIC DNA]</scope>
    <source>
        <strain evidence="1 2">LBM18003</strain>
    </source>
</reference>
<dbReference type="EMBL" id="CP060696">
    <property type="protein sequence ID" value="QNO18985.1"/>
    <property type="molecule type" value="Genomic_DNA"/>
</dbReference>
<dbReference type="RefSeq" id="WP_212508055.1">
    <property type="nucleotide sequence ID" value="NZ_CP060696.1"/>
</dbReference>
<protein>
    <submittedName>
        <fullName evidence="1">Uncharacterized protein</fullName>
    </submittedName>
</protein>
<organism evidence="1 2">
    <name type="scientific">Caproicibacterium amylolyticum</name>
    <dbReference type="NCBI Taxonomy" id="2766537"/>
    <lineage>
        <taxon>Bacteria</taxon>
        <taxon>Bacillati</taxon>
        <taxon>Bacillota</taxon>
        <taxon>Clostridia</taxon>
        <taxon>Eubacteriales</taxon>
        <taxon>Oscillospiraceae</taxon>
        <taxon>Caproicibacterium</taxon>
    </lineage>
</organism>